<feature type="transmembrane region" description="Helical" evidence="5">
    <location>
        <begin position="122"/>
        <end position="141"/>
    </location>
</feature>
<dbReference type="EMBL" id="JELW01000004">
    <property type="protein sequence ID" value="EXV02928.1"/>
    <property type="molecule type" value="Genomic_DNA"/>
</dbReference>
<evidence type="ECO:0000256" key="4">
    <source>
        <dbReference type="ARBA" id="ARBA00023136"/>
    </source>
</evidence>
<dbReference type="GO" id="GO:0012505">
    <property type="term" value="C:endomembrane system"/>
    <property type="evidence" value="ECO:0007669"/>
    <property type="project" value="UniProtKB-SubCell"/>
</dbReference>
<evidence type="ECO:0000256" key="5">
    <source>
        <dbReference type="SAM" id="Phobius"/>
    </source>
</evidence>
<dbReference type="PANTHER" id="PTHR10989:SF16">
    <property type="entry name" value="AT02829P-RELATED"/>
    <property type="match status" value="1"/>
</dbReference>
<feature type="transmembrane region" description="Helical" evidence="5">
    <location>
        <begin position="82"/>
        <end position="102"/>
    </location>
</feature>
<evidence type="ECO:0000256" key="1">
    <source>
        <dbReference type="ARBA" id="ARBA00004127"/>
    </source>
</evidence>
<organism evidence="6 7">
    <name type="scientific">Metarhizium robertsii</name>
    <dbReference type="NCBI Taxonomy" id="568076"/>
    <lineage>
        <taxon>Eukaryota</taxon>
        <taxon>Fungi</taxon>
        <taxon>Dikarya</taxon>
        <taxon>Ascomycota</taxon>
        <taxon>Pezizomycotina</taxon>
        <taxon>Sordariomycetes</taxon>
        <taxon>Hypocreomycetidae</taxon>
        <taxon>Hypocreales</taxon>
        <taxon>Clavicipitaceae</taxon>
        <taxon>Metarhizium</taxon>
    </lineage>
</organism>
<evidence type="ECO:0000313" key="6">
    <source>
        <dbReference type="EMBL" id="EXV02928.1"/>
    </source>
</evidence>
<dbReference type="Proteomes" id="UP000030151">
    <property type="component" value="Unassembled WGS sequence"/>
</dbReference>
<sequence length="234" mass="25998">MARHHLQRFPSPSPSISLAMHLAGVAALGKAFQFLFSWDTPLAKSHGWYFQFLTIIGLTLSLAVFALAAVADVTGSTALFDLKNLISIVATPLEVLVSTLYWGICAIDTSLIVPPGFELSTWVNIGFHLAPAVLLTLDLILFSPPWTISGYSMMSVSTVFAFSYWYWVEICFSKNGWYPYPMFELLTTGQRVLLFTFSAGLVTAFSSLLSWLYGVVNDNEQARREALKPLRKVQ</sequence>
<dbReference type="AlphaFoldDB" id="A0A0A1V009"/>
<keyword evidence="2 5" id="KW-0812">Transmembrane</keyword>
<name>A0A0A1V009_9HYPO</name>
<accession>A0A0A1V009</accession>
<dbReference type="PANTHER" id="PTHR10989">
    <property type="entry name" value="ANDROGEN-INDUCED PROTEIN 1-RELATED"/>
    <property type="match status" value="1"/>
</dbReference>
<comment type="caution">
    <text evidence="6">The sequence shown here is derived from an EMBL/GenBank/DDBJ whole genome shotgun (WGS) entry which is preliminary data.</text>
</comment>
<dbReference type="GO" id="GO:0016020">
    <property type="term" value="C:membrane"/>
    <property type="evidence" value="ECO:0007669"/>
    <property type="project" value="InterPro"/>
</dbReference>
<evidence type="ECO:0000256" key="2">
    <source>
        <dbReference type="ARBA" id="ARBA00022692"/>
    </source>
</evidence>
<feature type="transmembrane region" description="Helical" evidence="5">
    <location>
        <begin position="192"/>
        <end position="216"/>
    </location>
</feature>
<feature type="transmembrane region" description="Helical" evidence="5">
    <location>
        <begin position="48"/>
        <end position="70"/>
    </location>
</feature>
<evidence type="ECO:0000256" key="3">
    <source>
        <dbReference type="ARBA" id="ARBA00022989"/>
    </source>
</evidence>
<gene>
    <name evidence="6" type="ORF">X797_004050</name>
</gene>
<dbReference type="OrthoDB" id="1898221at2759"/>
<keyword evidence="3 5" id="KW-1133">Transmembrane helix</keyword>
<dbReference type="HOGENOM" id="CLU_081915_0_0_1"/>
<protein>
    <submittedName>
        <fullName evidence="6">FAR-17a/AIG1-like protein</fullName>
    </submittedName>
</protein>
<comment type="subcellular location">
    <subcellularLocation>
        <location evidence="1">Endomembrane system</location>
        <topology evidence="1">Multi-pass membrane protein</topology>
    </subcellularLocation>
</comment>
<feature type="transmembrane region" description="Helical" evidence="5">
    <location>
        <begin position="16"/>
        <end position="36"/>
    </location>
</feature>
<keyword evidence="4 5" id="KW-0472">Membrane</keyword>
<dbReference type="Pfam" id="PF04750">
    <property type="entry name" value="Far-17a_AIG1"/>
    <property type="match status" value="1"/>
</dbReference>
<reference evidence="6 7" key="1">
    <citation type="submission" date="2014-02" db="EMBL/GenBank/DDBJ databases">
        <title>The genome sequence of the entomopathogenic fungus Metarhizium robertsii ARSEF 2575.</title>
        <authorList>
            <person name="Giuliano Garisto Donzelli B."/>
            <person name="Roe B.A."/>
            <person name="Macmil S.L."/>
            <person name="Krasnoff S.B."/>
            <person name="Gibson D.M."/>
        </authorList>
    </citation>
    <scope>NUCLEOTIDE SEQUENCE [LARGE SCALE GENOMIC DNA]</scope>
    <source>
        <strain evidence="6 7">ARSEF 2575</strain>
    </source>
</reference>
<evidence type="ECO:0000313" key="7">
    <source>
        <dbReference type="Proteomes" id="UP000030151"/>
    </source>
</evidence>
<dbReference type="eggNOG" id="KOG3989">
    <property type="taxonomic scope" value="Eukaryota"/>
</dbReference>
<proteinExistence type="predicted"/>
<feature type="transmembrane region" description="Helical" evidence="5">
    <location>
        <begin position="148"/>
        <end position="167"/>
    </location>
</feature>
<dbReference type="InterPro" id="IPR006838">
    <property type="entry name" value="ADTRP_AIG1"/>
</dbReference>